<evidence type="ECO:0000256" key="1">
    <source>
        <dbReference type="ARBA" id="ARBA00004141"/>
    </source>
</evidence>
<dbReference type="STRING" id="342668.A0A1B8GTH1"/>
<dbReference type="OrthoDB" id="5413793at2759"/>
<evidence type="ECO:0000256" key="3">
    <source>
        <dbReference type="ARBA" id="ARBA00022989"/>
    </source>
</evidence>
<keyword evidence="3 7" id="KW-1133">Transmembrane helix</keyword>
<evidence type="ECO:0000256" key="5">
    <source>
        <dbReference type="ARBA" id="ARBA00038359"/>
    </source>
</evidence>
<organism evidence="9 10">
    <name type="scientific">Pseudogymnoascus verrucosus</name>
    <dbReference type="NCBI Taxonomy" id="342668"/>
    <lineage>
        <taxon>Eukaryota</taxon>
        <taxon>Fungi</taxon>
        <taxon>Dikarya</taxon>
        <taxon>Ascomycota</taxon>
        <taxon>Pezizomycotina</taxon>
        <taxon>Leotiomycetes</taxon>
        <taxon>Thelebolales</taxon>
        <taxon>Thelebolaceae</taxon>
        <taxon>Pseudogymnoascus</taxon>
    </lineage>
</organism>
<feature type="transmembrane region" description="Helical" evidence="7">
    <location>
        <begin position="116"/>
        <end position="138"/>
    </location>
</feature>
<gene>
    <name evidence="9" type="ORF">VE01_02289</name>
</gene>
<accession>A0A1B8GTH1</accession>
<dbReference type="PANTHER" id="PTHR33048:SF47">
    <property type="entry name" value="INTEGRAL MEMBRANE PROTEIN-RELATED"/>
    <property type="match status" value="1"/>
</dbReference>
<evidence type="ECO:0000256" key="4">
    <source>
        <dbReference type="ARBA" id="ARBA00023136"/>
    </source>
</evidence>
<sequence length="271" mass="29953">MQLVYFAATGLVRLSIVAFLPRLNNNKKFLYLVWGLGFIVASTSIVCFMVELFECKHVPDLWDGAAPNRQCMPKSKEAYMFWTHAAIGVAVDVALLVVPIVLVYKKMMFSQRSIRVMIVLSVGIFVAVTGIIRLIIIVNVDFSVNTTYQLPTVAVWTDLEGHVGLWVSCFPALQPLLRIMAVKLGLRSKLDSSKPQYGGTGGASSGPNRDRRGYVQGGSRSHIRIKDTWDTDSVQPVVVSDVEAVPMHLLFPRSQPDRLVDGSNGITKTTQ</sequence>
<keyword evidence="10" id="KW-1185">Reference proteome</keyword>
<evidence type="ECO:0000256" key="7">
    <source>
        <dbReference type="SAM" id="Phobius"/>
    </source>
</evidence>
<name>A0A1B8GTH1_9PEZI</name>
<comment type="subcellular location">
    <subcellularLocation>
        <location evidence="1">Membrane</location>
        <topology evidence="1">Multi-pass membrane protein</topology>
    </subcellularLocation>
</comment>
<dbReference type="Pfam" id="PF20684">
    <property type="entry name" value="Fung_rhodopsin"/>
    <property type="match status" value="1"/>
</dbReference>
<dbReference type="PANTHER" id="PTHR33048">
    <property type="entry name" value="PTH11-LIKE INTEGRAL MEMBRANE PROTEIN (AFU_ORTHOLOGUE AFUA_5G11245)"/>
    <property type="match status" value="1"/>
</dbReference>
<evidence type="ECO:0000256" key="2">
    <source>
        <dbReference type="ARBA" id="ARBA00022692"/>
    </source>
</evidence>
<feature type="transmembrane region" description="Helical" evidence="7">
    <location>
        <begin position="30"/>
        <end position="53"/>
    </location>
</feature>
<dbReference type="GO" id="GO:0016020">
    <property type="term" value="C:membrane"/>
    <property type="evidence" value="ECO:0007669"/>
    <property type="project" value="UniProtKB-SubCell"/>
</dbReference>
<feature type="region of interest" description="Disordered" evidence="6">
    <location>
        <begin position="193"/>
        <end position="219"/>
    </location>
</feature>
<dbReference type="AlphaFoldDB" id="A0A1B8GTH1"/>
<dbReference type="GeneID" id="28835675"/>
<evidence type="ECO:0000259" key="8">
    <source>
        <dbReference type="Pfam" id="PF20684"/>
    </source>
</evidence>
<evidence type="ECO:0000313" key="10">
    <source>
        <dbReference type="Proteomes" id="UP000091956"/>
    </source>
</evidence>
<proteinExistence type="inferred from homology"/>
<keyword evidence="2 7" id="KW-0812">Transmembrane</keyword>
<protein>
    <recommendedName>
        <fullName evidence="8">Rhodopsin domain-containing protein</fullName>
    </recommendedName>
</protein>
<feature type="transmembrane region" description="Helical" evidence="7">
    <location>
        <begin position="81"/>
        <end position="104"/>
    </location>
</feature>
<comment type="similarity">
    <text evidence="5">Belongs to the SAT4 family.</text>
</comment>
<dbReference type="InterPro" id="IPR052337">
    <property type="entry name" value="SAT4-like"/>
</dbReference>
<feature type="domain" description="Rhodopsin" evidence="8">
    <location>
        <begin position="2"/>
        <end position="178"/>
    </location>
</feature>
<dbReference type="Proteomes" id="UP000091956">
    <property type="component" value="Unassembled WGS sequence"/>
</dbReference>
<dbReference type="EMBL" id="KV460214">
    <property type="protein sequence ID" value="OBT99115.1"/>
    <property type="molecule type" value="Genomic_DNA"/>
</dbReference>
<evidence type="ECO:0000256" key="6">
    <source>
        <dbReference type="SAM" id="MobiDB-lite"/>
    </source>
</evidence>
<feature type="transmembrane region" description="Helical" evidence="7">
    <location>
        <begin position="6"/>
        <end position="23"/>
    </location>
</feature>
<dbReference type="InterPro" id="IPR049326">
    <property type="entry name" value="Rhodopsin_dom_fungi"/>
</dbReference>
<dbReference type="RefSeq" id="XP_018132848.1">
    <property type="nucleotide sequence ID" value="XM_018271799.1"/>
</dbReference>
<evidence type="ECO:0000313" key="9">
    <source>
        <dbReference type="EMBL" id="OBT99115.1"/>
    </source>
</evidence>
<reference evidence="10" key="2">
    <citation type="journal article" date="2018" name="Nat. Commun.">
        <title>Extreme sensitivity to ultraviolet light in the fungal pathogen causing white-nose syndrome of bats.</title>
        <authorList>
            <person name="Palmer J.M."/>
            <person name="Drees K.P."/>
            <person name="Foster J.T."/>
            <person name="Lindner D.L."/>
        </authorList>
    </citation>
    <scope>NUCLEOTIDE SEQUENCE [LARGE SCALE GENOMIC DNA]</scope>
    <source>
        <strain evidence="10">UAMH 10579</strain>
    </source>
</reference>
<reference evidence="9 10" key="1">
    <citation type="submission" date="2016-03" db="EMBL/GenBank/DDBJ databases">
        <title>Comparative genomics of Pseudogymnoascus destructans, the fungus causing white-nose syndrome of bats.</title>
        <authorList>
            <person name="Palmer J.M."/>
            <person name="Drees K.P."/>
            <person name="Foster J.T."/>
            <person name="Lindner D.L."/>
        </authorList>
    </citation>
    <scope>NUCLEOTIDE SEQUENCE [LARGE SCALE GENOMIC DNA]</scope>
    <source>
        <strain evidence="9 10">UAMH 10579</strain>
    </source>
</reference>
<keyword evidence="4 7" id="KW-0472">Membrane</keyword>